<name>A0A8J9YDI8_9NEOP</name>
<keyword evidence="2" id="KW-1185">Reference proteome</keyword>
<dbReference type="EMBL" id="OV170224">
    <property type="protein sequence ID" value="CAH0723776.1"/>
    <property type="molecule type" value="Genomic_DNA"/>
</dbReference>
<dbReference type="PANTHER" id="PTHR39948">
    <property type="entry name" value="GEO11419P1"/>
    <property type="match status" value="1"/>
</dbReference>
<organism evidence="1 2">
    <name type="scientific">Brenthis ino</name>
    <name type="common">lesser marbled fritillary</name>
    <dbReference type="NCBI Taxonomy" id="405034"/>
    <lineage>
        <taxon>Eukaryota</taxon>
        <taxon>Metazoa</taxon>
        <taxon>Ecdysozoa</taxon>
        <taxon>Arthropoda</taxon>
        <taxon>Hexapoda</taxon>
        <taxon>Insecta</taxon>
        <taxon>Pterygota</taxon>
        <taxon>Neoptera</taxon>
        <taxon>Endopterygota</taxon>
        <taxon>Lepidoptera</taxon>
        <taxon>Glossata</taxon>
        <taxon>Ditrysia</taxon>
        <taxon>Papilionoidea</taxon>
        <taxon>Nymphalidae</taxon>
        <taxon>Heliconiinae</taxon>
        <taxon>Argynnini</taxon>
        <taxon>Brenthis</taxon>
    </lineage>
</organism>
<accession>A0A8J9YDI8</accession>
<proteinExistence type="predicted"/>
<dbReference type="AlphaFoldDB" id="A0A8J9YDI8"/>
<evidence type="ECO:0000313" key="2">
    <source>
        <dbReference type="Proteomes" id="UP000838878"/>
    </source>
</evidence>
<protein>
    <submittedName>
        <fullName evidence="1">Uncharacterized protein</fullName>
    </submittedName>
</protein>
<reference evidence="1" key="1">
    <citation type="submission" date="2021-12" db="EMBL/GenBank/DDBJ databases">
        <authorList>
            <person name="Martin H S."/>
        </authorList>
    </citation>
    <scope>NUCLEOTIDE SEQUENCE</scope>
</reference>
<sequence>MGNIIFSLLWLIILLFVGFWVACFAAGFYIFLVPFTVCIGALSGLTDFLMSCITFPKYCAQGIMDGRGFG</sequence>
<dbReference type="PANTHER" id="PTHR39948:SF1">
    <property type="entry name" value="GEO11419P1"/>
    <property type="match status" value="1"/>
</dbReference>
<gene>
    <name evidence="1" type="ORF">BINO364_LOCUS9554</name>
</gene>
<dbReference type="OrthoDB" id="8912589at2759"/>
<evidence type="ECO:0000313" key="1">
    <source>
        <dbReference type="EMBL" id="CAH0723776.1"/>
    </source>
</evidence>
<feature type="non-terminal residue" evidence="1">
    <location>
        <position position="70"/>
    </location>
</feature>
<dbReference type="Proteomes" id="UP000838878">
    <property type="component" value="Chromosome 4"/>
</dbReference>